<reference evidence="1" key="1">
    <citation type="submission" date="2022-10" db="EMBL/GenBank/DDBJ databases">
        <title>Characterization and whole genome sequencing of a new Roseateles species, isolated from fresh water.</title>
        <authorList>
            <person name="Guliayeva D.Y."/>
            <person name="Akhremchuk A.E."/>
            <person name="Sikolenko M.A."/>
            <person name="Valentovich L.N."/>
            <person name="Sidarenka A.V."/>
        </authorList>
    </citation>
    <scope>NUCLEOTIDE SEQUENCE</scope>
    <source>
        <strain evidence="1">BIM B-1768</strain>
    </source>
</reference>
<dbReference type="EMBL" id="CP104562">
    <property type="protein sequence ID" value="UXH78731.1"/>
    <property type="molecule type" value="Genomic_DNA"/>
</dbReference>
<sequence>MTTHYYVRAKPSADDLFADCAYYYDKAGTERVDESVLRVPANATDCVIEQTSNTTLILIGATAKTLGQVPAMNPSNFSAADDQNAVTISMPNNAIVTRGVVLLFSNDGNVTNLYPSSDPQITNQSP</sequence>
<name>A0ABY6AZY7_9BURK</name>
<dbReference type="RefSeq" id="WP_261758562.1">
    <property type="nucleotide sequence ID" value="NZ_CP104562.2"/>
</dbReference>
<keyword evidence="2" id="KW-1185">Reference proteome</keyword>
<accession>A0ABY6AZY7</accession>
<organism evidence="1 2">
    <name type="scientific">Roseateles amylovorans</name>
    <dbReference type="NCBI Taxonomy" id="2978473"/>
    <lineage>
        <taxon>Bacteria</taxon>
        <taxon>Pseudomonadati</taxon>
        <taxon>Pseudomonadota</taxon>
        <taxon>Betaproteobacteria</taxon>
        <taxon>Burkholderiales</taxon>
        <taxon>Sphaerotilaceae</taxon>
        <taxon>Roseateles</taxon>
    </lineage>
</organism>
<dbReference type="Proteomes" id="UP001064933">
    <property type="component" value="Chromosome"/>
</dbReference>
<proteinExistence type="predicted"/>
<evidence type="ECO:0000313" key="1">
    <source>
        <dbReference type="EMBL" id="UXH78731.1"/>
    </source>
</evidence>
<gene>
    <name evidence="1" type="ORF">N4261_01965</name>
</gene>
<evidence type="ECO:0000313" key="2">
    <source>
        <dbReference type="Proteomes" id="UP001064933"/>
    </source>
</evidence>
<protein>
    <submittedName>
        <fullName evidence="1">Uncharacterized protein</fullName>
    </submittedName>
</protein>